<evidence type="ECO:0000256" key="4">
    <source>
        <dbReference type="ARBA" id="ARBA00022771"/>
    </source>
</evidence>
<keyword evidence="6" id="KW-0539">Nucleus</keyword>
<feature type="domain" description="C2H2-type" evidence="10">
    <location>
        <begin position="453"/>
        <end position="480"/>
    </location>
</feature>
<dbReference type="SUPFAM" id="SSF57667">
    <property type="entry name" value="beta-beta-alpha zinc fingers"/>
    <property type="match status" value="6"/>
</dbReference>
<dbReference type="GO" id="GO:0008270">
    <property type="term" value="F:zinc ion binding"/>
    <property type="evidence" value="ECO:0007669"/>
    <property type="project" value="UniProtKB-UniRule"/>
</dbReference>
<dbReference type="FunFam" id="3.30.160.60:FF:000145">
    <property type="entry name" value="Zinc finger protein 574"/>
    <property type="match status" value="1"/>
</dbReference>
<feature type="region of interest" description="Disordered" evidence="9">
    <location>
        <begin position="110"/>
        <end position="139"/>
    </location>
</feature>
<evidence type="ECO:0000256" key="3">
    <source>
        <dbReference type="ARBA" id="ARBA00022737"/>
    </source>
</evidence>
<dbReference type="Pfam" id="PF07776">
    <property type="entry name" value="zf-AD"/>
    <property type="match status" value="1"/>
</dbReference>
<feature type="binding site" evidence="8">
    <location>
        <position position="69"/>
    </location>
    <ligand>
        <name>Zn(2+)</name>
        <dbReference type="ChEBI" id="CHEBI:29105"/>
    </ligand>
</feature>
<sequence>MDKNEYTIAINDLNNVCRTCLCHASELKPIYEIYLDNNVEVDVSQVFKQCCKLDLDRFDNKPQNICNSCIMLLVQSVCFFDKVIKSNNILDDLLNKEELYNDGSEAIEDKSKKEKVSVSDTEDDAFMENDNDSDWAPMKNDVNNRNVKIESTPDFYCFRKERHTSVEVFQDDLDNQRRLVKRKFQKAKQSPKRRGRPRKHPEGLENVLVKNSKEFECRLCQEYISDINTAIDHYDENHGPQADINKCILCEKPKGYKNRDNLLYHMALHSKDSAKCIPCRKYFKNDDLLKQHLQECLKSSENILNVKQEECDDEIIKQEATKTVNRGQLPAKILKETQVDGAFTCQLCVNKSLGDINTVIEHYENEHIDDLQCIICLRTFTKRVPLFHLSLHSRKSHVCRPCRRYFKTKEQYNEHNIKYDHDNSLTCRFCGKTFTRKYKKNKHMLSHLNEKNYSCNKCGKTFTYKTSLVRHFKMHFGKRFLCSACGNAYTTKFMLQRHFNLVHKNVDAEGNPLPRPPPTPVNLQCEFCGEIFNTRYGYGRHIRRHPEFTEYKCKICSVTCDTREQLDEHMDERHNKHTCEVCGKRYAFESELKTHFRQHEDIKLAKFRCDTCGKVARTSNQLKIHMRIHTGERPFSCDTCGKSFRQTAHLKVHMYQHTGTMPFKCKICEKCFPFQHILEIHLRTHTGERPFKCTICGSAYYDRTTLHKHQKKKHPEVPIPKWSRSEYKMSKL</sequence>
<dbReference type="SUPFAM" id="SSF57716">
    <property type="entry name" value="Glucocorticoid receptor-like (DNA-binding domain)"/>
    <property type="match status" value="1"/>
</dbReference>
<evidence type="ECO:0000256" key="7">
    <source>
        <dbReference type="PROSITE-ProRule" id="PRU00042"/>
    </source>
</evidence>
<feature type="domain" description="ZAD" evidence="11">
    <location>
        <begin position="15"/>
        <end position="93"/>
    </location>
</feature>
<keyword evidence="3" id="KW-0677">Repeat</keyword>
<comment type="caution">
    <text evidence="12">The sequence shown here is derived from an EMBL/GenBank/DDBJ whole genome shotgun (WGS) entry which is preliminary data.</text>
</comment>
<dbReference type="PROSITE" id="PS51915">
    <property type="entry name" value="ZAD"/>
    <property type="match status" value="1"/>
</dbReference>
<dbReference type="PROSITE" id="PS00028">
    <property type="entry name" value="ZINC_FINGER_C2H2_1"/>
    <property type="match status" value="8"/>
</dbReference>
<dbReference type="InterPro" id="IPR013087">
    <property type="entry name" value="Znf_C2H2_type"/>
</dbReference>
<feature type="domain" description="C2H2-type" evidence="10">
    <location>
        <begin position="480"/>
        <end position="508"/>
    </location>
</feature>
<evidence type="ECO:0000256" key="5">
    <source>
        <dbReference type="ARBA" id="ARBA00022833"/>
    </source>
</evidence>
<feature type="domain" description="C2H2-type" evidence="10">
    <location>
        <begin position="425"/>
        <end position="452"/>
    </location>
</feature>
<comment type="subcellular location">
    <subcellularLocation>
        <location evidence="1">Nucleus</location>
    </subcellularLocation>
</comment>
<dbReference type="OrthoDB" id="4748970at2759"/>
<evidence type="ECO:0000256" key="8">
    <source>
        <dbReference type="PROSITE-ProRule" id="PRU01263"/>
    </source>
</evidence>
<feature type="domain" description="C2H2-type" evidence="10">
    <location>
        <begin position="635"/>
        <end position="662"/>
    </location>
</feature>
<dbReference type="SMART" id="SM00868">
    <property type="entry name" value="zf-AD"/>
    <property type="match status" value="1"/>
</dbReference>
<dbReference type="PANTHER" id="PTHR24379">
    <property type="entry name" value="KRAB AND ZINC FINGER DOMAIN-CONTAINING"/>
    <property type="match status" value="1"/>
</dbReference>
<feature type="domain" description="C2H2-type" evidence="10">
    <location>
        <begin position="607"/>
        <end position="634"/>
    </location>
</feature>
<evidence type="ECO:0000256" key="2">
    <source>
        <dbReference type="ARBA" id="ARBA00022723"/>
    </source>
</evidence>
<dbReference type="Proteomes" id="UP000625711">
    <property type="component" value="Unassembled WGS sequence"/>
</dbReference>
<dbReference type="FunFam" id="3.30.160.60:FF:000072">
    <property type="entry name" value="zinc finger protein 143 isoform X1"/>
    <property type="match status" value="1"/>
</dbReference>
<dbReference type="Gene3D" id="3.30.160.60">
    <property type="entry name" value="Classic Zinc Finger"/>
    <property type="match status" value="8"/>
</dbReference>
<feature type="domain" description="C2H2-type" evidence="10">
    <location>
        <begin position="663"/>
        <end position="690"/>
    </location>
</feature>
<dbReference type="FunFam" id="3.30.160.60:FF:000052">
    <property type="entry name" value="zinc finger protein 546 isoform X1"/>
    <property type="match status" value="1"/>
</dbReference>
<evidence type="ECO:0000256" key="9">
    <source>
        <dbReference type="SAM" id="MobiDB-lite"/>
    </source>
</evidence>
<feature type="binding site" evidence="8">
    <location>
        <position position="20"/>
    </location>
    <ligand>
        <name>Zn(2+)</name>
        <dbReference type="ChEBI" id="CHEBI:29105"/>
    </ligand>
</feature>
<reference evidence="12" key="1">
    <citation type="submission" date="2020-08" db="EMBL/GenBank/DDBJ databases">
        <title>Genome sequencing and assembly of the red palm weevil Rhynchophorus ferrugineus.</title>
        <authorList>
            <person name="Dias G.B."/>
            <person name="Bergman C.M."/>
            <person name="Manee M."/>
        </authorList>
    </citation>
    <scope>NUCLEOTIDE SEQUENCE</scope>
    <source>
        <strain evidence="12">AA-2017</strain>
        <tissue evidence="12">Whole larva</tissue>
    </source>
</reference>
<feature type="domain" description="C2H2-type" evidence="10">
    <location>
        <begin position="523"/>
        <end position="545"/>
    </location>
</feature>
<feature type="domain" description="C2H2-type" evidence="10">
    <location>
        <begin position="577"/>
        <end position="604"/>
    </location>
</feature>
<name>A0A834M461_RHYFE</name>
<evidence type="ECO:0000313" key="12">
    <source>
        <dbReference type="EMBL" id="KAF7271361.1"/>
    </source>
</evidence>
<keyword evidence="2 8" id="KW-0479">Metal-binding</keyword>
<dbReference type="FunFam" id="3.30.160.60:FF:000624">
    <property type="entry name" value="zinc finger protein 697"/>
    <property type="match status" value="1"/>
</dbReference>
<evidence type="ECO:0000259" key="11">
    <source>
        <dbReference type="PROSITE" id="PS51915"/>
    </source>
</evidence>
<dbReference type="InterPro" id="IPR036236">
    <property type="entry name" value="Znf_C2H2_sf"/>
</dbReference>
<feature type="compositionally biased region" description="Basic residues" evidence="9">
    <location>
        <begin position="183"/>
        <end position="199"/>
    </location>
</feature>
<keyword evidence="13" id="KW-1185">Reference proteome</keyword>
<dbReference type="SMART" id="SM00355">
    <property type="entry name" value="ZnF_C2H2"/>
    <property type="match status" value="15"/>
</dbReference>
<protein>
    <submittedName>
        <fullName evidence="12">Uncharacterized protein</fullName>
    </submittedName>
</protein>
<evidence type="ECO:0000313" key="13">
    <source>
        <dbReference type="Proteomes" id="UP000625711"/>
    </source>
</evidence>
<dbReference type="GO" id="GO:0005634">
    <property type="term" value="C:nucleus"/>
    <property type="evidence" value="ECO:0007669"/>
    <property type="project" value="UniProtKB-SubCell"/>
</dbReference>
<evidence type="ECO:0000259" key="10">
    <source>
        <dbReference type="PROSITE" id="PS50157"/>
    </source>
</evidence>
<keyword evidence="5 8" id="KW-0862">Zinc</keyword>
<feature type="domain" description="C2H2-type" evidence="10">
    <location>
        <begin position="691"/>
        <end position="714"/>
    </location>
</feature>
<dbReference type="FunFam" id="3.30.160.60:FF:000446">
    <property type="entry name" value="Zinc finger protein"/>
    <property type="match status" value="1"/>
</dbReference>
<keyword evidence="4 7" id="KW-0863">Zinc-finger</keyword>
<gene>
    <name evidence="12" type="ORF">GWI33_015717</name>
</gene>
<feature type="binding site" evidence="8">
    <location>
        <position position="66"/>
    </location>
    <ligand>
        <name>Zn(2+)</name>
        <dbReference type="ChEBI" id="CHEBI:29105"/>
    </ligand>
</feature>
<dbReference type="Pfam" id="PF13894">
    <property type="entry name" value="zf-C2H2_4"/>
    <property type="match status" value="1"/>
</dbReference>
<evidence type="ECO:0000256" key="6">
    <source>
        <dbReference type="ARBA" id="ARBA00023242"/>
    </source>
</evidence>
<proteinExistence type="predicted"/>
<accession>A0A834M461</accession>
<evidence type="ECO:0000256" key="1">
    <source>
        <dbReference type="ARBA" id="ARBA00004123"/>
    </source>
</evidence>
<dbReference type="PROSITE" id="PS50157">
    <property type="entry name" value="ZINC_FINGER_C2H2_2"/>
    <property type="match status" value="9"/>
</dbReference>
<dbReference type="PANTHER" id="PTHR24379:SF121">
    <property type="entry name" value="C2H2-TYPE DOMAIN-CONTAINING PROTEIN"/>
    <property type="match status" value="1"/>
</dbReference>
<feature type="binding site" evidence="8">
    <location>
        <position position="17"/>
    </location>
    <ligand>
        <name>Zn(2+)</name>
        <dbReference type="ChEBI" id="CHEBI:29105"/>
    </ligand>
</feature>
<feature type="region of interest" description="Disordered" evidence="9">
    <location>
        <begin position="183"/>
        <end position="203"/>
    </location>
</feature>
<dbReference type="EMBL" id="JAACXV010013969">
    <property type="protein sequence ID" value="KAF7271361.1"/>
    <property type="molecule type" value="Genomic_DNA"/>
</dbReference>
<organism evidence="12 13">
    <name type="scientific">Rhynchophorus ferrugineus</name>
    <name type="common">Red palm weevil</name>
    <name type="synonym">Curculio ferrugineus</name>
    <dbReference type="NCBI Taxonomy" id="354439"/>
    <lineage>
        <taxon>Eukaryota</taxon>
        <taxon>Metazoa</taxon>
        <taxon>Ecdysozoa</taxon>
        <taxon>Arthropoda</taxon>
        <taxon>Hexapoda</taxon>
        <taxon>Insecta</taxon>
        <taxon>Pterygota</taxon>
        <taxon>Neoptera</taxon>
        <taxon>Endopterygota</taxon>
        <taxon>Coleoptera</taxon>
        <taxon>Polyphaga</taxon>
        <taxon>Cucujiformia</taxon>
        <taxon>Curculionidae</taxon>
        <taxon>Dryophthorinae</taxon>
        <taxon>Rhynchophorus</taxon>
    </lineage>
</organism>
<dbReference type="Pfam" id="PF00096">
    <property type="entry name" value="zf-C2H2"/>
    <property type="match status" value="4"/>
</dbReference>
<feature type="compositionally biased region" description="Acidic residues" evidence="9">
    <location>
        <begin position="120"/>
        <end position="133"/>
    </location>
</feature>
<dbReference type="InterPro" id="IPR012934">
    <property type="entry name" value="Znf_AD"/>
</dbReference>
<dbReference type="AlphaFoldDB" id="A0A834M461"/>